<keyword evidence="2" id="KW-1185">Reference proteome</keyword>
<name>A0ABY5YXN4_9ACTN</name>
<dbReference type="RefSeq" id="WP_260723831.1">
    <property type="nucleotide sequence ID" value="NZ_BAAABS010000011.1"/>
</dbReference>
<dbReference type="EMBL" id="CP073721">
    <property type="protein sequence ID" value="UWZ34511.1"/>
    <property type="molecule type" value="Genomic_DNA"/>
</dbReference>
<gene>
    <name evidence="1" type="ORF">Drose_25195</name>
</gene>
<dbReference type="Proteomes" id="UP001058271">
    <property type="component" value="Chromosome"/>
</dbReference>
<organism evidence="1 2">
    <name type="scientific">Dactylosporangium roseum</name>
    <dbReference type="NCBI Taxonomy" id="47989"/>
    <lineage>
        <taxon>Bacteria</taxon>
        <taxon>Bacillati</taxon>
        <taxon>Actinomycetota</taxon>
        <taxon>Actinomycetes</taxon>
        <taxon>Micromonosporales</taxon>
        <taxon>Micromonosporaceae</taxon>
        <taxon>Dactylosporangium</taxon>
    </lineage>
</organism>
<evidence type="ECO:0000313" key="2">
    <source>
        <dbReference type="Proteomes" id="UP001058271"/>
    </source>
</evidence>
<reference evidence="1" key="1">
    <citation type="submission" date="2021-04" db="EMBL/GenBank/DDBJ databases">
        <title>Biosynthetic gene clusters of Dactylosporangioum roseum.</title>
        <authorList>
            <person name="Hartkoorn R.C."/>
            <person name="Beaudoing E."/>
            <person name="Hot D."/>
            <person name="Moureu S."/>
        </authorList>
    </citation>
    <scope>NUCLEOTIDE SEQUENCE</scope>
    <source>
        <strain evidence="1">NRRL B-16295</strain>
    </source>
</reference>
<protein>
    <submittedName>
        <fullName evidence="1">Uncharacterized protein</fullName>
    </submittedName>
</protein>
<sequence length="70" mass="7528">MMDNLPTRQLLGEAEADRLSGVVHALLTELAVLSERVAALEARHGQDVASGAQQRIDELTARTLHPLLSA</sequence>
<proteinExistence type="predicted"/>
<accession>A0ABY5YXN4</accession>
<evidence type="ECO:0000313" key="1">
    <source>
        <dbReference type="EMBL" id="UWZ34511.1"/>
    </source>
</evidence>